<gene>
    <name evidence="2" type="ORF">DK847_15365</name>
</gene>
<evidence type="ECO:0000256" key="1">
    <source>
        <dbReference type="SAM" id="Phobius"/>
    </source>
</evidence>
<reference evidence="3" key="1">
    <citation type="submission" date="2018-06" db="EMBL/GenBank/DDBJ databases">
        <title>Aestuariibacter litoralis strain KCTC 52945T.</title>
        <authorList>
            <person name="Li X."/>
            <person name="Salam N."/>
            <person name="Li J.-L."/>
            <person name="Chen Y.-M."/>
            <person name="Yang Z.-W."/>
            <person name="Zhang L.-Y."/>
            <person name="Han M.-X."/>
            <person name="Xiao M."/>
            <person name="Li W.-J."/>
        </authorList>
    </citation>
    <scope>NUCLEOTIDE SEQUENCE [LARGE SCALE GENOMIC DNA]</scope>
    <source>
        <strain evidence="3">KCTC 52945</strain>
    </source>
</reference>
<keyword evidence="1" id="KW-0812">Transmembrane</keyword>
<evidence type="ECO:0000313" key="2">
    <source>
        <dbReference type="EMBL" id="PZF76021.1"/>
    </source>
</evidence>
<protein>
    <submittedName>
        <fullName evidence="2">Uncharacterized protein</fullName>
    </submittedName>
</protein>
<organism evidence="2 3">
    <name type="scientific">Aestuariivirga litoralis</name>
    <dbReference type="NCBI Taxonomy" id="2650924"/>
    <lineage>
        <taxon>Bacteria</taxon>
        <taxon>Pseudomonadati</taxon>
        <taxon>Pseudomonadota</taxon>
        <taxon>Alphaproteobacteria</taxon>
        <taxon>Hyphomicrobiales</taxon>
        <taxon>Aestuariivirgaceae</taxon>
        <taxon>Aestuariivirga</taxon>
    </lineage>
</organism>
<keyword evidence="3" id="KW-1185">Reference proteome</keyword>
<dbReference type="Proteomes" id="UP000248795">
    <property type="component" value="Unassembled WGS sequence"/>
</dbReference>
<proteinExistence type="predicted"/>
<name>A0A2W2AKX8_9HYPH</name>
<dbReference type="PROSITE" id="PS51257">
    <property type="entry name" value="PROKAR_LIPOPROTEIN"/>
    <property type="match status" value="1"/>
</dbReference>
<feature type="transmembrane region" description="Helical" evidence="1">
    <location>
        <begin position="93"/>
        <end position="115"/>
    </location>
</feature>
<evidence type="ECO:0000313" key="3">
    <source>
        <dbReference type="Proteomes" id="UP000248795"/>
    </source>
</evidence>
<keyword evidence="1" id="KW-1133">Transmembrane helix</keyword>
<sequence length="127" mass="13337">MKIILGIICGLVVLFAGGCALLLVFAEFTDSGAAPLALIPGGIAALNVLVLMALFGRSQPQRWAFYVLAVLDVIGAIVMAILWSSISFQVSDIWTLAVPVIGVLLLKAVLTVLVARKLPERGNPPQG</sequence>
<dbReference type="RefSeq" id="WP_111199405.1">
    <property type="nucleotide sequence ID" value="NZ_QKVK01000007.1"/>
</dbReference>
<dbReference type="AlphaFoldDB" id="A0A2W2AKX8"/>
<keyword evidence="1" id="KW-0472">Membrane</keyword>
<dbReference type="EMBL" id="QKVK01000007">
    <property type="protein sequence ID" value="PZF76021.1"/>
    <property type="molecule type" value="Genomic_DNA"/>
</dbReference>
<comment type="caution">
    <text evidence="2">The sequence shown here is derived from an EMBL/GenBank/DDBJ whole genome shotgun (WGS) entry which is preliminary data.</text>
</comment>
<feature type="transmembrane region" description="Helical" evidence="1">
    <location>
        <begin position="36"/>
        <end position="56"/>
    </location>
</feature>
<accession>A0A2W2AKX8</accession>
<feature type="transmembrane region" description="Helical" evidence="1">
    <location>
        <begin position="63"/>
        <end position="87"/>
    </location>
</feature>